<dbReference type="Proteomes" id="UP001203338">
    <property type="component" value="Unassembled WGS sequence"/>
</dbReference>
<comment type="caution">
    <text evidence="1">The sequence shown here is derived from an EMBL/GenBank/DDBJ whole genome shotgun (WGS) entry which is preliminary data.</text>
</comment>
<organism evidence="1 2">
    <name type="scientific">Parendozoicomonas callyspongiae</name>
    <dbReference type="NCBI Taxonomy" id="2942213"/>
    <lineage>
        <taxon>Bacteria</taxon>
        <taxon>Pseudomonadati</taxon>
        <taxon>Pseudomonadota</taxon>
        <taxon>Gammaproteobacteria</taxon>
        <taxon>Oceanospirillales</taxon>
        <taxon>Endozoicomonadaceae</taxon>
        <taxon>Parendozoicomonas</taxon>
    </lineage>
</organism>
<proteinExistence type="predicted"/>
<dbReference type="RefSeq" id="WP_249699266.1">
    <property type="nucleotide sequence ID" value="NZ_JAMFLX010000010.1"/>
</dbReference>
<dbReference type="EMBL" id="JAMFLX010000010">
    <property type="protein sequence ID" value="MCL6270111.1"/>
    <property type="molecule type" value="Genomic_DNA"/>
</dbReference>
<sequence>MSASKEHERALLATRIFLNALIPVMKVVVADDPKMSSRFEEVNARVRFIVREGEGILGTDLVFKDGIPVVDSSMEGQPDITLTFKSAEKFNGFMAGKPVIPSIKGWNQPVLLFKVISLLLAMKILMPDARPKDPDKQQLKVKMILYMITTALSQYNKGGDSDMQKWTGKQPDRIYQLSVTDTDEDIAAYLRVKAGKTKAGRGFYTRRRPFVHIRFKGIEGAMPVLLGDMEFVEAVGREYVNVEGSPEYATNLNDFMQRIQALIV</sequence>
<evidence type="ECO:0000313" key="2">
    <source>
        <dbReference type="Proteomes" id="UP001203338"/>
    </source>
</evidence>
<gene>
    <name evidence="1" type="ORF">M3P05_09215</name>
</gene>
<keyword evidence="2" id="KW-1185">Reference proteome</keyword>
<evidence type="ECO:0000313" key="1">
    <source>
        <dbReference type="EMBL" id="MCL6270111.1"/>
    </source>
</evidence>
<reference evidence="1 2" key="1">
    <citation type="submission" date="2022-05" db="EMBL/GenBank/DDBJ databases">
        <authorList>
            <person name="Park J.-S."/>
        </authorList>
    </citation>
    <scope>NUCLEOTIDE SEQUENCE [LARGE SCALE GENOMIC DNA]</scope>
    <source>
        <strain evidence="1 2">2012CJ34-2</strain>
    </source>
</reference>
<accession>A0ABT0PFS0</accession>
<name>A0ABT0PFS0_9GAMM</name>
<protein>
    <submittedName>
        <fullName evidence="1">Uncharacterized protein</fullName>
    </submittedName>
</protein>